<evidence type="ECO:0000313" key="4">
    <source>
        <dbReference type="Proteomes" id="UP000694395"/>
    </source>
</evidence>
<reference evidence="3" key="3">
    <citation type="submission" date="2025-09" db="UniProtKB">
        <authorList>
            <consortium name="Ensembl"/>
        </authorList>
    </citation>
    <scope>IDENTIFICATION</scope>
</reference>
<dbReference type="Pfam" id="PF10263">
    <property type="entry name" value="SprT-like"/>
    <property type="match status" value="1"/>
</dbReference>
<evidence type="ECO:0000259" key="2">
    <source>
        <dbReference type="SMART" id="SM00731"/>
    </source>
</evidence>
<sequence length="709" mass="79007">MLIQLQVVNSNLFCVTLSTSLPLVFRSAYENFRCTVLNLRLVSFGCYPRLGPKSKCIDHHLQRERETMDDDNHRLFQRVAEKLGWSEKGGLETAEQQLIKSVGKTRRLATGCHGSRGAQNLPPPVQIHLLDTEEEDDRGSGKENQVSKCNGYRTKVFMESSDDDFDQFLVEQATPKTASRKHCSSAKKVSEPVLVLSSDSDDYFENFLSRVKTPKPKPKEAERTSGDSLRNFIVDSFSSDDDFVVERKKKPTSIGAFKTPKPSSFQTPVRRPLSQCDTPVFLSDSEEDDGIVMKSTWRTCHPVHQPPPQTHKVNVLQSNQKDNIFFPSPCPPPLPSLSPSSPPLHSSFTPSLTPLPQWTHSAPSKLEDSASSEEEFLSLLDRIKKNHKTGNTPTPKPNTGNTPTPNTVCVNPGPNQKPPLSAPRQKASKEVCPRPLVRTPLDLKTPVRPLVSKPAVSQPESRLKTSGLSSSSVSAGCMTPGCFLQSLSGPGSSRNFKQTKEELTSKLYRLYNTSVFDSKLPSNMSVSWNNKMRKTAGYCITGQERGGGNRYARIQLSEKVCDSADRLRDTLVHEMCHAATWLINSVRDGHGPFWKLYARKATLAHPELPVVTRCHSYDINYKYQYQCSRCKNTLGRHSKSLDTQRFVCALCTGQLVLLTPAKPRAPTPFANFVKENYGSVRQNLAGQSHGEVMRKLSVDFATKTKLSQN</sequence>
<proteinExistence type="predicted"/>
<accession>A0A8C7UI63</accession>
<feature type="region of interest" description="Disordered" evidence="1">
    <location>
        <begin position="386"/>
        <end position="431"/>
    </location>
</feature>
<dbReference type="Ensembl" id="ENSOMYT00000103241.2">
    <property type="protein sequence ID" value="ENSOMYP00000094983.2"/>
    <property type="gene ID" value="ENSOMYG00000043327.2"/>
</dbReference>
<feature type="compositionally biased region" description="Low complexity" evidence="1">
    <location>
        <begin position="389"/>
        <end position="414"/>
    </location>
</feature>
<dbReference type="Pfam" id="PF17283">
    <property type="entry name" value="Zn_ribbon_SprT"/>
    <property type="match status" value="1"/>
</dbReference>
<feature type="domain" description="SprT-like" evidence="2">
    <location>
        <begin position="501"/>
        <end position="658"/>
    </location>
</feature>
<dbReference type="Proteomes" id="UP000694395">
    <property type="component" value="Chromosome 31"/>
</dbReference>
<name>A0A8C7UI63_ONCMY</name>
<organism evidence="3 4">
    <name type="scientific">Oncorhynchus mykiss</name>
    <name type="common">Rainbow trout</name>
    <name type="synonym">Salmo gairdneri</name>
    <dbReference type="NCBI Taxonomy" id="8022"/>
    <lineage>
        <taxon>Eukaryota</taxon>
        <taxon>Metazoa</taxon>
        <taxon>Chordata</taxon>
        <taxon>Craniata</taxon>
        <taxon>Vertebrata</taxon>
        <taxon>Euteleostomi</taxon>
        <taxon>Actinopterygii</taxon>
        <taxon>Neopterygii</taxon>
        <taxon>Teleostei</taxon>
        <taxon>Protacanthopterygii</taxon>
        <taxon>Salmoniformes</taxon>
        <taxon>Salmonidae</taxon>
        <taxon>Salmoninae</taxon>
        <taxon>Oncorhynchus</taxon>
    </lineage>
</organism>
<dbReference type="SMART" id="SM00731">
    <property type="entry name" value="SprT"/>
    <property type="match status" value="1"/>
</dbReference>
<dbReference type="GeneTree" id="ENSGT00440000040163"/>
<feature type="region of interest" description="Disordered" evidence="1">
    <location>
        <begin position="324"/>
        <end position="374"/>
    </location>
</feature>
<protein>
    <submittedName>
        <fullName evidence="3">Germ cell nuclear acidic peptidase</fullName>
    </submittedName>
</protein>
<dbReference type="AlphaFoldDB" id="A0A8C7UI63"/>
<reference evidence="3" key="1">
    <citation type="submission" date="2020-07" db="EMBL/GenBank/DDBJ databases">
        <title>A long reads based de novo assembly of the rainbow trout Arlee double haploid line genome.</title>
        <authorList>
            <person name="Gao G."/>
            <person name="Palti Y."/>
        </authorList>
    </citation>
    <scope>NUCLEOTIDE SEQUENCE [LARGE SCALE GENOMIC DNA]</scope>
</reference>
<dbReference type="InterPro" id="IPR006640">
    <property type="entry name" value="SprT-like_domain"/>
</dbReference>
<keyword evidence="4" id="KW-1185">Reference proteome</keyword>
<feature type="compositionally biased region" description="Pro residues" evidence="1">
    <location>
        <begin position="328"/>
        <end position="342"/>
    </location>
</feature>
<reference evidence="3" key="2">
    <citation type="submission" date="2025-08" db="UniProtKB">
        <authorList>
            <consortium name="Ensembl"/>
        </authorList>
    </citation>
    <scope>IDENTIFICATION</scope>
</reference>
<dbReference type="GO" id="GO:0005634">
    <property type="term" value="C:nucleus"/>
    <property type="evidence" value="ECO:0007669"/>
    <property type="project" value="TreeGrafter"/>
</dbReference>
<evidence type="ECO:0000313" key="3">
    <source>
        <dbReference type="Ensembl" id="ENSOMYP00000094983.2"/>
    </source>
</evidence>
<dbReference type="PANTHER" id="PTHR23099:SF0">
    <property type="entry name" value="GERM CELL NUCLEAR ACIDIC PROTEIN"/>
    <property type="match status" value="1"/>
</dbReference>
<feature type="compositionally biased region" description="Low complexity" evidence="1">
    <location>
        <begin position="343"/>
        <end position="356"/>
    </location>
</feature>
<dbReference type="InterPro" id="IPR035240">
    <property type="entry name" value="SprT_Zn_ribbon"/>
</dbReference>
<dbReference type="PANTHER" id="PTHR23099">
    <property type="entry name" value="TRANSCRIPTIONAL REGULATOR"/>
    <property type="match status" value="1"/>
</dbReference>
<dbReference type="GO" id="GO:0006974">
    <property type="term" value="P:DNA damage response"/>
    <property type="evidence" value="ECO:0007669"/>
    <property type="project" value="UniProtKB-ARBA"/>
</dbReference>
<evidence type="ECO:0000256" key="1">
    <source>
        <dbReference type="SAM" id="MobiDB-lite"/>
    </source>
</evidence>